<dbReference type="OMA" id="IGMTGGC"/>
<reference evidence="1 2" key="1">
    <citation type="journal article" date="2012" name="PLoS Pathog.">
        <title>Diverse lifestyles and strategies of plant pathogenesis encoded in the genomes of eighteen Dothideomycetes fungi.</title>
        <authorList>
            <person name="Ohm R.A."/>
            <person name="Feau N."/>
            <person name="Henrissat B."/>
            <person name="Schoch C.L."/>
            <person name="Horwitz B.A."/>
            <person name="Barry K.W."/>
            <person name="Condon B.J."/>
            <person name="Copeland A.C."/>
            <person name="Dhillon B."/>
            <person name="Glaser F."/>
            <person name="Hesse C.N."/>
            <person name="Kosti I."/>
            <person name="LaButti K."/>
            <person name="Lindquist E.A."/>
            <person name="Lucas S."/>
            <person name="Salamov A.A."/>
            <person name="Bradshaw R.E."/>
            <person name="Ciuffetti L."/>
            <person name="Hamelin R.C."/>
            <person name="Kema G.H.J."/>
            <person name="Lawrence C."/>
            <person name="Scott J.A."/>
            <person name="Spatafora J.W."/>
            <person name="Turgeon B.G."/>
            <person name="de Wit P.J.G.M."/>
            <person name="Zhong S."/>
            <person name="Goodwin S.B."/>
            <person name="Grigoriev I.V."/>
        </authorList>
    </citation>
    <scope>NUCLEOTIDE SEQUENCE [LARGE SCALE GENOMIC DNA]</scope>
    <source>
        <strain evidence="2">C5 / ATCC 48332 / race O</strain>
    </source>
</reference>
<sequence length="138" mass="15098">MTSAASPLRMLGAACLTNLTQSVSMLSHFLATLNLSHLRAVSRDVLPITLNSGQGHIYVDAMVAVSCPLNIGMTGGCRKTHAHRAGTHHHNITRICMPGGTPANFQSPKLVKRDFDRLYRFIDKVIRSSPPIYHPRIA</sequence>
<accession>M2SIZ0</accession>
<proteinExistence type="predicted"/>
<reference evidence="2" key="2">
    <citation type="journal article" date="2013" name="PLoS Genet.">
        <title>Comparative genome structure, secondary metabolite, and effector coding capacity across Cochliobolus pathogens.</title>
        <authorList>
            <person name="Condon B.J."/>
            <person name="Leng Y."/>
            <person name="Wu D."/>
            <person name="Bushley K.E."/>
            <person name="Ohm R.A."/>
            <person name="Otillar R."/>
            <person name="Martin J."/>
            <person name="Schackwitz W."/>
            <person name="Grimwood J."/>
            <person name="MohdZainudin N."/>
            <person name="Xue C."/>
            <person name="Wang R."/>
            <person name="Manning V.A."/>
            <person name="Dhillon B."/>
            <person name="Tu Z.J."/>
            <person name="Steffenson B.J."/>
            <person name="Salamov A."/>
            <person name="Sun H."/>
            <person name="Lowry S."/>
            <person name="LaButti K."/>
            <person name="Han J."/>
            <person name="Copeland A."/>
            <person name="Lindquist E."/>
            <person name="Barry K."/>
            <person name="Schmutz J."/>
            <person name="Baker S.E."/>
            <person name="Ciuffetti L.M."/>
            <person name="Grigoriev I.V."/>
            <person name="Zhong S."/>
            <person name="Turgeon B.G."/>
        </authorList>
    </citation>
    <scope>NUCLEOTIDE SEQUENCE [LARGE SCALE GENOMIC DNA]</scope>
    <source>
        <strain evidence="2">C5 / ATCC 48332 / race O</strain>
    </source>
</reference>
<evidence type="ECO:0000313" key="1">
    <source>
        <dbReference type="EMBL" id="EMD85315.1"/>
    </source>
</evidence>
<dbReference type="OrthoDB" id="3691014at2759"/>
<organism evidence="1 2">
    <name type="scientific">Cochliobolus heterostrophus (strain C5 / ATCC 48332 / race O)</name>
    <name type="common">Southern corn leaf blight fungus</name>
    <name type="synonym">Bipolaris maydis</name>
    <dbReference type="NCBI Taxonomy" id="701091"/>
    <lineage>
        <taxon>Eukaryota</taxon>
        <taxon>Fungi</taxon>
        <taxon>Dikarya</taxon>
        <taxon>Ascomycota</taxon>
        <taxon>Pezizomycotina</taxon>
        <taxon>Dothideomycetes</taxon>
        <taxon>Pleosporomycetidae</taxon>
        <taxon>Pleosporales</taxon>
        <taxon>Pleosporineae</taxon>
        <taxon>Pleosporaceae</taxon>
        <taxon>Bipolaris</taxon>
    </lineage>
</organism>
<dbReference type="Proteomes" id="UP000016936">
    <property type="component" value="Unassembled WGS sequence"/>
</dbReference>
<evidence type="ECO:0000313" key="2">
    <source>
        <dbReference type="Proteomes" id="UP000016936"/>
    </source>
</evidence>
<keyword evidence="2" id="KW-1185">Reference proteome</keyword>
<gene>
    <name evidence="1" type="ORF">COCHEDRAFT_1161448</name>
</gene>
<protein>
    <submittedName>
        <fullName evidence="1">Uncharacterized protein</fullName>
    </submittedName>
</protein>
<dbReference type="HOGENOM" id="CLU_1630989_0_0_1"/>
<dbReference type="EMBL" id="KB445590">
    <property type="protein sequence ID" value="EMD85315.1"/>
    <property type="molecule type" value="Genomic_DNA"/>
</dbReference>
<name>M2SIZ0_COCH5</name>
<dbReference type="AlphaFoldDB" id="M2SIZ0"/>